<dbReference type="EMBL" id="CP029822">
    <property type="protein sequence ID" value="AZS51089.1"/>
    <property type="molecule type" value="Genomic_DNA"/>
</dbReference>
<evidence type="ECO:0000256" key="1">
    <source>
        <dbReference type="SAM" id="SignalP"/>
    </source>
</evidence>
<proteinExistence type="predicted"/>
<evidence type="ECO:0000313" key="3">
    <source>
        <dbReference type="Proteomes" id="UP000273143"/>
    </source>
</evidence>
<dbReference type="RefSeq" id="WP_127163886.1">
    <property type="nucleotide sequence ID" value="NZ_CP029822.1"/>
</dbReference>
<protein>
    <recommendedName>
        <fullName evidence="4">Tetratricopeptide repeat protein</fullName>
    </recommendedName>
</protein>
<sequence>MRIKKIALILASLIGITNVQAHTITKENFICPIGGKEFSQIMDSSGTSFGRMLDLKPIGPIAAPWSLAVCPDNQFVMYKDKFTDDEIKTLTTYVQSSEYKKIINEETYYRAAQLKRVVHEPTGDIALTLLEATWQSPTLPYLQEALDEYKKYLQQLEYDKKTAEFTNNESWINAELITLELERRTGQFDAAKQRLKRLSDIESFNDDSKVYKKILNLQKKLIDQKDKNQHQIPAGKN</sequence>
<accession>A0A3Q9JM03</accession>
<feature type="signal peptide" evidence="1">
    <location>
        <begin position="1"/>
        <end position="21"/>
    </location>
</feature>
<feature type="chain" id="PRO_5018774774" description="Tetratricopeptide repeat protein" evidence="1">
    <location>
        <begin position="22"/>
        <end position="237"/>
    </location>
</feature>
<dbReference type="Proteomes" id="UP000273143">
    <property type="component" value="Chromosome"/>
</dbReference>
<reference evidence="3" key="1">
    <citation type="submission" date="2018-06" db="EMBL/GenBank/DDBJ databases">
        <title>Complete genome of Pseudomonas insecticola strain QZS01.</title>
        <authorList>
            <person name="Wang J."/>
            <person name="Su Q."/>
        </authorList>
    </citation>
    <scope>NUCLEOTIDE SEQUENCE [LARGE SCALE GENOMIC DNA]</scope>
    <source>
        <strain evidence="3">QZS01</strain>
    </source>
</reference>
<organism evidence="2 3">
    <name type="scientific">Entomomonas moraniae</name>
    <dbReference type="NCBI Taxonomy" id="2213226"/>
    <lineage>
        <taxon>Bacteria</taxon>
        <taxon>Pseudomonadati</taxon>
        <taxon>Pseudomonadota</taxon>
        <taxon>Gammaproteobacteria</taxon>
        <taxon>Pseudomonadales</taxon>
        <taxon>Pseudomonadaceae</taxon>
        <taxon>Entomomonas</taxon>
    </lineage>
</organism>
<dbReference type="KEGG" id="emo:DM558_10040"/>
<evidence type="ECO:0000313" key="2">
    <source>
        <dbReference type="EMBL" id="AZS51089.1"/>
    </source>
</evidence>
<dbReference type="AlphaFoldDB" id="A0A3Q9JM03"/>
<keyword evidence="3" id="KW-1185">Reference proteome</keyword>
<name>A0A3Q9JM03_9GAMM</name>
<keyword evidence="1" id="KW-0732">Signal</keyword>
<evidence type="ECO:0008006" key="4">
    <source>
        <dbReference type="Google" id="ProtNLM"/>
    </source>
</evidence>
<gene>
    <name evidence="2" type="ORF">DM558_10040</name>
</gene>